<dbReference type="InterPro" id="IPR030802">
    <property type="entry name" value="Permease_MalE"/>
</dbReference>
<evidence type="ECO:0000256" key="2">
    <source>
        <dbReference type="ARBA" id="ARBA00007556"/>
    </source>
</evidence>
<dbReference type="NCBIfam" id="TIGR00056">
    <property type="entry name" value="MlaE family lipid ABC transporter permease subunit"/>
    <property type="match status" value="1"/>
</dbReference>
<dbReference type="Pfam" id="PF02405">
    <property type="entry name" value="MlaE"/>
    <property type="match status" value="1"/>
</dbReference>
<evidence type="ECO:0000256" key="3">
    <source>
        <dbReference type="ARBA" id="ARBA00022448"/>
    </source>
</evidence>
<keyword evidence="3" id="KW-0813">Transport</keyword>
<reference evidence="8 9" key="1">
    <citation type="submission" date="2019-04" db="EMBL/GenBank/DDBJ databases">
        <authorList>
            <person name="Van Vliet M D."/>
        </authorList>
    </citation>
    <scope>NUCLEOTIDE SEQUENCE [LARGE SCALE GENOMIC DNA]</scope>
    <source>
        <strain evidence="8 9">F21</strain>
    </source>
</reference>
<dbReference type="AlphaFoldDB" id="A0A6C2UVG6"/>
<feature type="transmembrane region" description="Helical" evidence="7">
    <location>
        <begin position="147"/>
        <end position="173"/>
    </location>
</feature>
<dbReference type="PANTHER" id="PTHR30188">
    <property type="entry name" value="ABC TRANSPORTER PERMEASE PROTEIN-RELATED"/>
    <property type="match status" value="1"/>
</dbReference>
<evidence type="ECO:0000256" key="5">
    <source>
        <dbReference type="ARBA" id="ARBA00022989"/>
    </source>
</evidence>
<dbReference type="Proteomes" id="UP000346198">
    <property type="component" value="Unassembled WGS sequence"/>
</dbReference>
<feature type="transmembrane region" description="Helical" evidence="7">
    <location>
        <begin position="48"/>
        <end position="72"/>
    </location>
</feature>
<dbReference type="RefSeq" id="WP_222846433.1">
    <property type="nucleotide sequence ID" value="NZ_CAAHFH010000002.1"/>
</dbReference>
<keyword evidence="6 7" id="KW-0472">Membrane</keyword>
<protein>
    <submittedName>
        <fullName evidence="8">Putative phospholipid ABC transporter permease protein MlaE</fullName>
    </submittedName>
</protein>
<accession>A0A6C2UVG6</accession>
<dbReference type="InterPro" id="IPR003453">
    <property type="entry name" value="ABC_MlaE_roteobac"/>
</dbReference>
<sequence>MRSAQRTGGQVLQLLHDTGHALFMLVEATLFIRNVFGKRSRGEVITQLFITGIKSLAVITVVALFTGMILALQTGLELRRYGQEVYIGSAVAVSVIREMGPFMTGLIIAASVGSAIAAQLGTMAVSEEIAALEVMSINPNRFLVMPRLVALAVMMPILTVYTNILGILGGAIVGETQLGVSVQAYMDNATEFATNKDLYVGLLKAFIFGIIITTVSCHQGLMTTEGAVGVGQATRRSVILSFLIILIVGYMITRLFYI</sequence>
<comment type="similarity">
    <text evidence="2 7">Belongs to the MlaE permease family.</text>
</comment>
<evidence type="ECO:0000313" key="8">
    <source>
        <dbReference type="EMBL" id="VGO22836.1"/>
    </source>
</evidence>
<feature type="transmembrane region" description="Helical" evidence="7">
    <location>
        <begin position="102"/>
        <end position="126"/>
    </location>
</feature>
<evidence type="ECO:0000256" key="4">
    <source>
        <dbReference type="ARBA" id="ARBA00022692"/>
    </source>
</evidence>
<comment type="subcellular location">
    <subcellularLocation>
        <location evidence="1">Membrane</location>
        <topology evidence="1">Multi-pass membrane protein</topology>
    </subcellularLocation>
</comment>
<dbReference type="GO" id="GO:0005548">
    <property type="term" value="F:phospholipid transporter activity"/>
    <property type="evidence" value="ECO:0007669"/>
    <property type="project" value="TreeGrafter"/>
</dbReference>
<dbReference type="PANTHER" id="PTHR30188:SF4">
    <property type="entry name" value="PROTEIN TRIGALACTOSYLDIACYLGLYCEROL 1, CHLOROPLASTIC"/>
    <property type="match status" value="1"/>
</dbReference>
<keyword evidence="5 7" id="KW-1133">Transmembrane helix</keyword>
<feature type="transmembrane region" description="Helical" evidence="7">
    <location>
        <begin position="198"/>
        <end position="217"/>
    </location>
</feature>
<feature type="transmembrane region" description="Helical" evidence="7">
    <location>
        <begin position="238"/>
        <end position="257"/>
    </location>
</feature>
<name>A0A6C2UVG6_9BACT</name>
<keyword evidence="9" id="KW-1185">Reference proteome</keyword>
<dbReference type="GO" id="GO:0043190">
    <property type="term" value="C:ATP-binding cassette (ABC) transporter complex"/>
    <property type="evidence" value="ECO:0007669"/>
    <property type="project" value="InterPro"/>
</dbReference>
<proteinExistence type="inferred from homology"/>
<organism evidence="8 9">
    <name type="scientific">Pontiella sulfatireligans</name>
    <dbReference type="NCBI Taxonomy" id="2750658"/>
    <lineage>
        <taxon>Bacteria</taxon>
        <taxon>Pseudomonadati</taxon>
        <taxon>Kiritimatiellota</taxon>
        <taxon>Kiritimatiellia</taxon>
        <taxon>Kiritimatiellales</taxon>
        <taxon>Pontiellaceae</taxon>
        <taxon>Pontiella</taxon>
    </lineage>
</organism>
<evidence type="ECO:0000256" key="6">
    <source>
        <dbReference type="ARBA" id="ARBA00023136"/>
    </source>
</evidence>
<evidence type="ECO:0000313" key="9">
    <source>
        <dbReference type="Proteomes" id="UP000346198"/>
    </source>
</evidence>
<gene>
    <name evidence="8" type="primary">mlaE_2</name>
    <name evidence="8" type="ORF">SCARR_04933</name>
</gene>
<dbReference type="EMBL" id="CAAHFH010000002">
    <property type="protein sequence ID" value="VGO22836.1"/>
    <property type="molecule type" value="Genomic_DNA"/>
</dbReference>
<keyword evidence="4 7" id="KW-0812">Transmembrane</keyword>
<evidence type="ECO:0000256" key="7">
    <source>
        <dbReference type="RuleBase" id="RU362044"/>
    </source>
</evidence>
<evidence type="ECO:0000256" key="1">
    <source>
        <dbReference type="ARBA" id="ARBA00004141"/>
    </source>
</evidence>
<feature type="transmembrane region" description="Helical" evidence="7">
    <location>
        <begin position="20"/>
        <end position="36"/>
    </location>
</feature>